<name>A0A3R9ITJ4_STRMT</name>
<feature type="transmembrane region" description="Helical" evidence="1">
    <location>
        <begin position="73"/>
        <end position="91"/>
    </location>
</feature>
<keyword evidence="1" id="KW-0812">Transmembrane</keyword>
<protein>
    <submittedName>
        <fullName evidence="2">Uncharacterized protein</fullName>
    </submittedName>
</protein>
<accession>A0A3R9ITJ4</accession>
<gene>
    <name evidence="2" type="ORF">D8865_08870</name>
</gene>
<proteinExistence type="predicted"/>
<comment type="caution">
    <text evidence="2">The sequence shown here is derived from an EMBL/GenBank/DDBJ whole genome shotgun (WGS) entry which is preliminary data.</text>
</comment>
<evidence type="ECO:0000313" key="2">
    <source>
        <dbReference type="EMBL" id="RSI59573.1"/>
    </source>
</evidence>
<evidence type="ECO:0000256" key="1">
    <source>
        <dbReference type="SAM" id="Phobius"/>
    </source>
</evidence>
<dbReference type="AlphaFoldDB" id="A0A3R9ITJ4"/>
<keyword evidence="1" id="KW-0472">Membrane</keyword>
<feature type="transmembrane region" description="Helical" evidence="1">
    <location>
        <begin position="6"/>
        <end position="26"/>
    </location>
</feature>
<dbReference type="Proteomes" id="UP000278653">
    <property type="component" value="Unassembled WGS sequence"/>
</dbReference>
<sequence length="238" mass="28343">MNLFVIILQYFLFSFLLFCLRVAVLVYRNRISIIKNEFHISQTTYLIIWIIRWIVLPFTFFGLISEIVTSQNYLLIIVLIIGYILPLFFFLGKKPKNIFLSAIDEYFYNRRIRLFESCPHCKDSKVFYCKLYEVESMDMVVGEQIDDNCYYLINKEGQLYSLGFLFDSNSPALAFIEEPQKFNIHINRYFPLIEPYQSLDNLIEVDDIVLWQEPYLCCSNCHKQVNQSPIFNGRTFLK</sequence>
<evidence type="ECO:0000313" key="3">
    <source>
        <dbReference type="Proteomes" id="UP000278653"/>
    </source>
</evidence>
<feature type="transmembrane region" description="Helical" evidence="1">
    <location>
        <begin position="46"/>
        <end position="67"/>
    </location>
</feature>
<dbReference type="EMBL" id="RJNH01000013">
    <property type="protein sequence ID" value="RSI59573.1"/>
    <property type="molecule type" value="Genomic_DNA"/>
</dbReference>
<reference evidence="2 3" key="1">
    <citation type="submission" date="2018-11" db="EMBL/GenBank/DDBJ databases">
        <title>Species Designations Belie Phenotypic and Genotypic Heterogeneity in Oral Streptococci.</title>
        <authorList>
            <person name="Velsko I."/>
        </authorList>
    </citation>
    <scope>NUCLEOTIDE SEQUENCE [LARGE SCALE GENOMIC DNA]</scope>
    <source>
        <strain evidence="2 3">BCC15</strain>
    </source>
</reference>
<organism evidence="2 3">
    <name type="scientific">Streptococcus mitis</name>
    <dbReference type="NCBI Taxonomy" id="28037"/>
    <lineage>
        <taxon>Bacteria</taxon>
        <taxon>Bacillati</taxon>
        <taxon>Bacillota</taxon>
        <taxon>Bacilli</taxon>
        <taxon>Lactobacillales</taxon>
        <taxon>Streptococcaceae</taxon>
        <taxon>Streptococcus</taxon>
        <taxon>Streptococcus mitis group</taxon>
    </lineage>
</organism>
<keyword evidence="1" id="KW-1133">Transmembrane helix</keyword>